<comment type="caution">
    <text evidence="1">The sequence shown here is derived from an EMBL/GenBank/DDBJ whole genome shotgun (WGS) entry which is preliminary data.</text>
</comment>
<organism evidence="1 2">
    <name type="scientific">Araneus ventricosus</name>
    <name type="common">Orbweaver spider</name>
    <name type="synonym">Epeira ventricosa</name>
    <dbReference type="NCBI Taxonomy" id="182803"/>
    <lineage>
        <taxon>Eukaryota</taxon>
        <taxon>Metazoa</taxon>
        <taxon>Ecdysozoa</taxon>
        <taxon>Arthropoda</taxon>
        <taxon>Chelicerata</taxon>
        <taxon>Arachnida</taxon>
        <taxon>Araneae</taxon>
        <taxon>Araneomorphae</taxon>
        <taxon>Entelegynae</taxon>
        <taxon>Araneoidea</taxon>
        <taxon>Araneidae</taxon>
        <taxon>Araneus</taxon>
    </lineage>
</organism>
<evidence type="ECO:0000313" key="1">
    <source>
        <dbReference type="EMBL" id="GBM85805.1"/>
    </source>
</evidence>
<keyword evidence="2" id="KW-1185">Reference proteome</keyword>
<name>A0A4Y2J784_ARAVE</name>
<sequence length="56" mass="6530">MRYLRITSKRNVSIPTLTSPPPLVVRWGSSEREYRIRGRSRHLTTVQGDEDYLDIG</sequence>
<feature type="non-terminal residue" evidence="1">
    <location>
        <position position="56"/>
    </location>
</feature>
<accession>A0A4Y2J784</accession>
<dbReference type="Proteomes" id="UP000499080">
    <property type="component" value="Unassembled WGS sequence"/>
</dbReference>
<evidence type="ECO:0000313" key="2">
    <source>
        <dbReference type="Proteomes" id="UP000499080"/>
    </source>
</evidence>
<dbReference type="EMBL" id="BGPR01189022">
    <property type="protein sequence ID" value="GBM85805.1"/>
    <property type="molecule type" value="Genomic_DNA"/>
</dbReference>
<proteinExistence type="predicted"/>
<dbReference type="AlphaFoldDB" id="A0A4Y2J784"/>
<gene>
    <name evidence="1" type="ORF">AVEN_209688_1</name>
</gene>
<protein>
    <submittedName>
        <fullName evidence="1">Uncharacterized protein</fullName>
    </submittedName>
</protein>
<reference evidence="1 2" key="1">
    <citation type="journal article" date="2019" name="Sci. Rep.">
        <title>Orb-weaving spider Araneus ventricosus genome elucidates the spidroin gene catalogue.</title>
        <authorList>
            <person name="Kono N."/>
            <person name="Nakamura H."/>
            <person name="Ohtoshi R."/>
            <person name="Moran D.A.P."/>
            <person name="Shinohara A."/>
            <person name="Yoshida Y."/>
            <person name="Fujiwara M."/>
            <person name="Mori M."/>
            <person name="Tomita M."/>
            <person name="Arakawa K."/>
        </authorList>
    </citation>
    <scope>NUCLEOTIDE SEQUENCE [LARGE SCALE GENOMIC DNA]</scope>
</reference>